<comment type="caution">
    <text evidence="1">The sequence shown here is derived from an EMBL/GenBank/DDBJ whole genome shotgun (WGS) entry which is preliminary data.</text>
</comment>
<dbReference type="AlphaFoldDB" id="A0A8K0XKE6"/>
<evidence type="ECO:0000313" key="1">
    <source>
        <dbReference type="EMBL" id="KAH8077885.1"/>
    </source>
</evidence>
<proteinExistence type="predicted"/>
<evidence type="ECO:0000313" key="2">
    <source>
        <dbReference type="Proteomes" id="UP000813824"/>
    </source>
</evidence>
<dbReference type="Proteomes" id="UP000813824">
    <property type="component" value="Unassembled WGS sequence"/>
</dbReference>
<reference evidence="1" key="1">
    <citation type="journal article" date="2021" name="New Phytol.">
        <title>Evolutionary innovations through gain and loss of genes in the ectomycorrhizal Boletales.</title>
        <authorList>
            <person name="Wu G."/>
            <person name="Miyauchi S."/>
            <person name="Morin E."/>
            <person name="Kuo A."/>
            <person name="Drula E."/>
            <person name="Varga T."/>
            <person name="Kohler A."/>
            <person name="Feng B."/>
            <person name="Cao Y."/>
            <person name="Lipzen A."/>
            <person name="Daum C."/>
            <person name="Hundley H."/>
            <person name="Pangilinan J."/>
            <person name="Johnson J."/>
            <person name="Barry K."/>
            <person name="LaButti K."/>
            <person name="Ng V."/>
            <person name="Ahrendt S."/>
            <person name="Min B."/>
            <person name="Choi I.G."/>
            <person name="Park H."/>
            <person name="Plett J.M."/>
            <person name="Magnuson J."/>
            <person name="Spatafora J.W."/>
            <person name="Nagy L.G."/>
            <person name="Henrissat B."/>
            <person name="Grigoriev I.V."/>
            <person name="Yang Z.L."/>
            <person name="Xu J."/>
            <person name="Martin F.M."/>
        </authorList>
    </citation>
    <scope>NUCLEOTIDE SEQUENCE</scope>
    <source>
        <strain evidence="1">KKN 215</strain>
    </source>
</reference>
<accession>A0A8K0XKE6</accession>
<dbReference type="EMBL" id="JAEVFJ010000061">
    <property type="protein sequence ID" value="KAH8077885.1"/>
    <property type="molecule type" value="Genomic_DNA"/>
</dbReference>
<keyword evidence="2" id="KW-1185">Reference proteome</keyword>
<protein>
    <recommendedName>
        <fullName evidence="3">F-box domain-containing protein</fullName>
    </recommendedName>
</protein>
<evidence type="ECO:0008006" key="3">
    <source>
        <dbReference type="Google" id="ProtNLM"/>
    </source>
</evidence>
<sequence>MPRGIEAQELIDHIIDHCHDDRRTLCALSLVSRRWLPSARHHLFERVSVVVDLESAPGCRRTARSLASFATLVTSGSERSPFPVRMAVRSLRVQHGELADMAKVLGELPRLRKLQLCHLYVKSLGSWSDRTPLPTFDLEELEFTGCTADTAGDLFEFVQFYNSIRTLTIHDLVLRNKTSALRSSTYGTNAASKPCVKVFSLSYPGYYSGSFEEGATVTSLLGLLASQVKDRDLESLQFTVHISPTNPTLNPAFSTLVQAVSGNLRSLKLDVEALSRFRHDWTPVPFTKDTLDLSACKALRDVTLSLRLNLAYDRLFWADPFDILTPLTPSSISLTVNVILSHTIRSCPKAIMGSALKNVRWRKLSRMTKAWRCDWKRLEIRFGGCPIWEFSDAEREEVRAALEEHGITRYDFQCSCCLCISEKTYTGSPPYPSSMRAFLLSIP</sequence>
<name>A0A8K0XKE6_9AGAR</name>
<gene>
    <name evidence="1" type="ORF">BXZ70DRAFT_692539</name>
</gene>
<organism evidence="1 2">
    <name type="scientific">Cristinia sonorae</name>
    <dbReference type="NCBI Taxonomy" id="1940300"/>
    <lineage>
        <taxon>Eukaryota</taxon>
        <taxon>Fungi</taxon>
        <taxon>Dikarya</taxon>
        <taxon>Basidiomycota</taxon>
        <taxon>Agaricomycotina</taxon>
        <taxon>Agaricomycetes</taxon>
        <taxon>Agaricomycetidae</taxon>
        <taxon>Agaricales</taxon>
        <taxon>Pleurotineae</taxon>
        <taxon>Stephanosporaceae</taxon>
        <taxon>Cristinia</taxon>
    </lineage>
</organism>